<accession>A0A3G2L369</accession>
<name>A0A3G2L369_9FLAO</name>
<dbReference type="KEGG" id="emar:D1013_04645"/>
<dbReference type="OrthoDB" id="708275at2"/>
<evidence type="ECO:0000313" key="2">
    <source>
        <dbReference type="Proteomes" id="UP000276309"/>
    </source>
</evidence>
<proteinExistence type="predicted"/>
<gene>
    <name evidence="1" type="ORF">D1013_04645</name>
</gene>
<evidence type="ECO:0000313" key="1">
    <source>
        <dbReference type="EMBL" id="AYN66717.1"/>
    </source>
</evidence>
<protein>
    <recommendedName>
        <fullName evidence="3">Lipocalin-like domain-containing protein</fullName>
    </recommendedName>
</protein>
<dbReference type="Proteomes" id="UP000276309">
    <property type="component" value="Chromosome"/>
</dbReference>
<keyword evidence="2" id="KW-1185">Reference proteome</keyword>
<dbReference type="PROSITE" id="PS51257">
    <property type="entry name" value="PROKAR_LIPOPROTEIN"/>
    <property type="match status" value="1"/>
</dbReference>
<reference evidence="1 2" key="1">
    <citation type="submission" date="2018-08" db="EMBL/GenBank/DDBJ databases">
        <title>The reduced genetic potential of extracellular carbohydrate catabolism in Euzebyella marina RN62, a Flavobacteriia bacterium isolated from the hadal water.</title>
        <authorList>
            <person name="Xue C."/>
        </authorList>
    </citation>
    <scope>NUCLEOTIDE SEQUENCE [LARGE SCALE GENOMIC DNA]</scope>
    <source>
        <strain evidence="1 2">RN62</strain>
    </source>
</reference>
<evidence type="ECO:0008006" key="3">
    <source>
        <dbReference type="Google" id="ProtNLM"/>
    </source>
</evidence>
<dbReference type="EMBL" id="CP032050">
    <property type="protein sequence ID" value="AYN66717.1"/>
    <property type="molecule type" value="Genomic_DNA"/>
</dbReference>
<dbReference type="AlphaFoldDB" id="A0A3G2L369"/>
<sequence length="138" mass="15865">MKRLIFILVIGFGWASCSSDDKYEAEKGDLIGNWVLAETLISAGGPHYWVDVDNGNQLQFQEDGKFNSDRFKECSEGLFRINGNELLLQYTCDDFKPKNENDDGFISYHIEYKSDHFILKPTSGPICIEGCSYKYRRQ</sequence>
<dbReference type="RefSeq" id="WP_121847769.1">
    <property type="nucleotide sequence ID" value="NZ_CP032050.1"/>
</dbReference>
<organism evidence="1 2">
    <name type="scientific">Euzebyella marina</name>
    <dbReference type="NCBI Taxonomy" id="1761453"/>
    <lineage>
        <taxon>Bacteria</taxon>
        <taxon>Pseudomonadati</taxon>
        <taxon>Bacteroidota</taxon>
        <taxon>Flavobacteriia</taxon>
        <taxon>Flavobacteriales</taxon>
        <taxon>Flavobacteriaceae</taxon>
        <taxon>Euzebyella</taxon>
    </lineage>
</organism>